<protein>
    <submittedName>
        <fullName evidence="1">Uncharacterized protein</fullName>
    </submittedName>
</protein>
<name>A0A3M7T095_BRAPC</name>
<organism evidence="1 2">
    <name type="scientific">Brachionus plicatilis</name>
    <name type="common">Marine rotifer</name>
    <name type="synonym">Brachionus muelleri</name>
    <dbReference type="NCBI Taxonomy" id="10195"/>
    <lineage>
        <taxon>Eukaryota</taxon>
        <taxon>Metazoa</taxon>
        <taxon>Spiralia</taxon>
        <taxon>Gnathifera</taxon>
        <taxon>Rotifera</taxon>
        <taxon>Eurotatoria</taxon>
        <taxon>Monogononta</taxon>
        <taxon>Pseudotrocha</taxon>
        <taxon>Ploima</taxon>
        <taxon>Brachionidae</taxon>
        <taxon>Brachionus</taxon>
    </lineage>
</organism>
<evidence type="ECO:0000313" key="2">
    <source>
        <dbReference type="Proteomes" id="UP000276133"/>
    </source>
</evidence>
<sequence>MQMLVKIMHCELLSDTNSESILRIKAKKIFNFSKNYFYFYLLHVNKDKFTGRFGKIKFNFLANNYLESRLTFKLSI</sequence>
<gene>
    <name evidence="1" type="ORF">BpHYR1_031601</name>
</gene>
<dbReference type="Proteomes" id="UP000276133">
    <property type="component" value="Unassembled WGS sequence"/>
</dbReference>
<dbReference type="AlphaFoldDB" id="A0A3M7T095"/>
<accession>A0A3M7T095</accession>
<comment type="caution">
    <text evidence="1">The sequence shown here is derived from an EMBL/GenBank/DDBJ whole genome shotgun (WGS) entry which is preliminary data.</text>
</comment>
<reference evidence="1 2" key="1">
    <citation type="journal article" date="2018" name="Sci. Rep.">
        <title>Genomic signatures of local adaptation to the degree of environmental predictability in rotifers.</title>
        <authorList>
            <person name="Franch-Gras L."/>
            <person name="Hahn C."/>
            <person name="Garcia-Roger E.M."/>
            <person name="Carmona M.J."/>
            <person name="Serra M."/>
            <person name="Gomez A."/>
        </authorList>
    </citation>
    <scope>NUCLEOTIDE SEQUENCE [LARGE SCALE GENOMIC DNA]</scope>
    <source>
        <strain evidence="1">HYR1</strain>
    </source>
</reference>
<dbReference type="EMBL" id="REGN01000523">
    <property type="protein sequence ID" value="RNA41319.1"/>
    <property type="molecule type" value="Genomic_DNA"/>
</dbReference>
<proteinExistence type="predicted"/>
<keyword evidence="2" id="KW-1185">Reference proteome</keyword>
<evidence type="ECO:0000313" key="1">
    <source>
        <dbReference type="EMBL" id="RNA41319.1"/>
    </source>
</evidence>